<keyword evidence="2 5" id="KW-0645">Protease</keyword>
<evidence type="ECO:0000256" key="1">
    <source>
        <dbReference type="ARBA" id="ARBA00011073"/>
    </source>
</evidence>
<dbReference type="CDD" id="cd05561">
    <property type="entry name" value="Peptidases_S8_4"/>
    <property type="match status" value="1"/>
</dbReference>
<feature type="active site" description="Charge relay system" evidence="5">
    <location>
        <position position="247"/>
    </location>
</feature>
<feature type="domain" description="Peptidase S8/S53" evidence="7">
    <location>
        <begin position="212"/>
        <end position="412"/>
    </location>
</feature>
<evidence type="ECO:0000256" key="2">
    <source>
        <dbReference type="ARBA" id="ARBA00022670"/>
    </source>
</evidence>
<dbReference type="KEGG" id="sxa:FMM02_05080"/>
<dbReference type="PANTHER" id="PTHR43806:SF11">
    <property type="entry name" value="CEREVISIN-RELATED"/>
    <property type="match status" value="1"/>
</dbReference>
<feature type="signal peptide" evidence="6">
    <location>
        <begin position="1"/>
        <end position="16"/>
    </location>
</feature>
<dbReference type="InterPro" id="IPR000209">
    <property type="entry name" value="Peptidase_S8/S53_dom"/>
</dbReference>
<feature type="active site" description="Charge relay system" evidence="5">
    <location>
        <position position="219"/>
    </location>
</feature>
<reference evidence="8 9" key="1">
    <citation type="submission" date="2019-07" db="EMBL/GenBank/DDBJ databases">
        <title>Sphingomonas AE3 Genome sequencing and assembly.</title>
        <authorList>
            <person name="Kim H."/>
        </authorList>
    </citation>
    <scope>NUCLEOTIDE SEQUENCE [LARGE SCALE GENOMIC DNA]</scope>
    <source>
        <strain evidence="8 9">AE3</strain>
    </source>
</reference>
<evidence type="ECO:0000259" key="7">
    <source>
        <dbReference type="Pfam" id="PF00082"/>
    </source>
</evidence>
<keyword evidence="4 5" id="KW-0720">Serine protease</keyword>
<dbReference type="InterPro" id="IPR050131">
    <property type="entry name" value="Peptidase_S8_subtilisin-like"/>
</dbReference>
<evidence type="ECO:0000313" key="9">
    <source>
        <dbReference type="Proteomes" id="UP000321857"/>
    </source>
</evidence>
<organism evidence="8 9">
    <name type="scientific">Sphingomonas xanthus</name>
    <dbReference type="NCBI Taxonomy" id="2594473"/>
    <lineage>
        <taxon>Bacteria</taxon>
        <taxon>Pseudomonadati</taxon>
        <taxon>Pseudomonadota</taxon>
        <taxon>Alphaproteobacteria</taxon>
        <taxon>Sphingomonadales</taxon>
        <taxon>Sphingomonadaceae</taxon>
        <taxon>Sphingomonas</taxon>
    </lineage>
</organism>
<evidence type="ECO:0000256" key="6">
    <source>
        <dbReference type="SAM" id="SignalP"/>
    </source>
</evidence>
<dbReference type="EMBL" id="CP041659">
    <property type="protein sequence ID" value="QDP20528.1"/>
    <property type="molecule type" value="Genomic_DNA"/>
</dbReference>
<dbReference type="OrthoDB" id="5405281at2"/>
<dbReference type="InterPro" id="IPR036852">
    <property type="entry name" value="Peptidase_S8/S53_dom_sf"/>
</dbReference>
<keyword evidence="3 5" id="KW-0378">Hydrolase</keyword>
<dbReference type="GO" id="GO:0004252">
    <property type="term" value="F:serine-type endopeptidase activity"/>
    <property type="evidence" value="ECO:0007669"/>
    <property type="project" value="UniProtKB-UniRule"/>
</dbReference>
<comment type="similarity">
    <text evidence="1 5">Belongs to the peptidase S8 family.</text>
</comment>
<dbReference type="AlphaFoldDB" id="A0A516IUE3"/>
<name>A0A516IUE3_9SPHN</name>
<dbReference type="PANTHER" id="PTHR43806">
    <property type="entry name" value="PEPTIDASE S8"/>
    <property type="match status" value="1"/>
</dbReference>
<evidence type="ECO:0000256" key="5">
    <source>
        <dbReference type="PROSITE-ProRule" id="PRU01240"/>
    </source>
</evidence>
<keyword evidence="9" id="KW-1185">Reference proteome</keyword>
<dbReference type="SUPFAM" id="SSF52743">
    <property type="entry name" value="Subtilisin-like"/>
    <property type="match status" value="1"/>
</dbReference>
<gene>
    <name evidence="8" type="ORF">FMM02_05080</name>
</gene>
<proteinExistence type="inferred from homology"/>
<evidence type="ECO:0000313" key="8">
    <source>
        <dbReference type="EMBL" id="QDP20528.1"/>
    </source>
</evidence>
<dbReference type="Proteomes" id="UP000321857">
    <property type="component" value="Chromosome"/>
</dbReference>
<sequence length="448" mass="44721">MSFAIAVALSATAASAQLLGGGGGLLGGGPTGGGVIGGIGQTVGGIGNSVDRQLDSITGNSGTGQQAVAPTLDRVSPLLDVVESAPSRLVDLRRMRLEALIRANRDTLDRDNDGQPVRKGELLVADPDAQSLALAAGAGFRILRDDRAGELGLRIVTLSVPRGMNVRDGRKRLAKIAPTLDADYNHVFEPAGGALATAAGASLAASTPFRVGTKIAMIDGGVASHSSMARAAIEQRGFAGPAQPTGHGTAVGSLLVGNEGVFRGAATGAQLFVGDVYGGNPAAGSASVIVKALAWAASKQPEVINISLVGPANRILARAIAALQARRIGIVAAVGNDGPAAPPQYPASYPGVIAVTGVDASNRALREAGRSPHLDFAAPGADLVAAMPGKGFTEVRGTSFAAPLVSARLAAARGPASLAREAVPGKGKVGRGIVCGTCRVAPKAVGLK</sequence>
<keyword evidence="6" id="KW-0732">Signal</keyword>
<dbReference type="GO" id="GO:0006508">
    <property type="term" value="P:proteolysis"/>
    <property type="evidence" value="ECO:0007669"/>
    <property type="project" value="UniProtKB-KW"/>
</dbReference>
<dbReference type="Gene3D" id="3.40.50.200">
    <property type="entry name" value="Peptidase S8/S53 domain"/>
    <property type="match status" value="1"/>
</dbReference>
<evidence type="ECO:0000256" key="4">
    <source>
        <dbReference type="ARBA" id="ARBA00022825"/>
    </source>
</evidence>
<protein>
    <submittedName>
        <fullName evidence="8">S8 family serine peptidase</fullName>
    </submittedName>
</protein>
<dbReference type="Pfam" id="PF00082">
    <property type="entry name" value="Peptidase_S8"/>
    <property type="match status" value="1"/>
</dbReference>
<feature type="chain" id="PRO_5022045432" evidence="6">
    <location>
        <begin position="17"/>
        <end position="448"/>
    </location>
</feature>
<accession>A0A516IUE3</accession>
<dbReference type="RefSeq" id="WP_147494976.1">
    <property type="nucleotide sequence ID" value="NZ_CP041659.1"/>
</dbReference>
<feature type="active site" description="Charge relay system" evidence="5">
    <location>
        <position position="399"/>
    </location>
</feature>
<evidence type="ECO:0000256" key="3">
    <source>
        <dbReference type="ARBA" id="ARBA00022801"/>
    </source>
</evidence>
<dbReference type="PROSITE" id="PS51892">
    <property type="entry name" value="SUBTILASE"/>
    <property type="match status" value="1"/>
</dbReference>